<dbReference type="EMBL" id="CAJMWX010000424">
    <property type="protein sequence ID" value="CAE6417328.1"/>
    <property type="molecule type" value="Genomic_DNA"/>
</dbReference>
<sequence>MEGRRQYFDPVRDSQTEEQHHEPGQEIPIAMFSHPNEDVHMEYYPLAEELDRQETQQLPLLYPPEPSLEHSDQIRADETEDTTPKIEFSTQWNNRKEAVWDIIGPKKGTQPFVSSPAPQARGAPKIWAENIYDAQDALPYFTVGQTILASKIHREVSRSVLLTRNLHDICANWRAGTIGFTVQIRYKLQLNRPKKWKAPDSPGKLVNVDCKPMDPIQFRKLRACHEGGIPVRVLATGDFPSLPTFQSEPRKGETVYSIGSANWQNGIVVLGFFWVKKIMAKDLETGKCSGRSKWTFEFLSCDINQSSLPWWCPVYGDSEDSDLGGDIMRDDGGDEELEFGNTSKRRRIDSEIDPVLCEDIDMLDIAGQSEECNESKANATSNYPPLDPSSIDQLLRVSDSAPDRIYTPTEIHTPPGFIPNTGDSSASKITNETKYIFPDDLGLELEPAIGTDAYLSRAPKLRSSLLLGWHCSKCGRLNPRKKWSKEQLCPLCQTTSTLILPEWHRRAHTEAAGPIGTFFRLDDGGHQPKAGLHQIAARDEATGLTFVEYWLAEAPMPIIAELNRATLADRRKLRKKTVPSKTLEVPQLQPNITSSTDTPTQDPNPPTLTPVPFGLVSPGTSTQSIPVIVKDGIHPDGGKLIRQRDPGGSRAVFSENTRMLFMHITCPQYPAGLGLVDDIFSGFATDVQMERQENSTVYRTGQSALSCHYTYLAGYGTHIMHTSSPAVDWENVPACVYDAHALLVEHQSRTVFDDNKTIQEFNQCVCIMGNGAIGTSTFRITHRAEDGPVGYMVFGASCSIEILVGNGGNAKRTTKGGAARRAEILLAHGDALMTMPVEGDAPLEVRIKRTGLAVVSIARYVSPRPIPAKKSQVVSQKKRLPANKELPIPAKRDVTPAKRKIGASSVKHSKA</sequence>
<comment type="caution">
    <text evidence="2">The sequence shown here is derived from an EMBL/GenBank/DDBJ whole genome shotgun (WGS) entry which is preliminary data.</text>
</comment>
<name>A0A8H2X409_9AGAM</name>
<evidence type="ECO:0000313" key="2">
    <source>
        <dbReference type="EMBL" id="CAE6417328.1"/>
    </source>
</evidence>
<feature type="compositionally biased region" description="Basic and acidic residues" evidence="1">
    <location>
        <begin position="1"/>
        <end position="24"/>
    </location>
</feature>
<feature type="region of interest" description="Disordered" evidence="1">
    <location>
        <begin position="868"/>
        <end position="911"/>
    </location>
</feature>
<protein>
    <submittedName>
        <fullName evidence="2">Uncharacterized protein</fullName>
    </submittedName>
</protein>
<accession>A0A8H2X409</accession>
<proteinExistence type="predicted"/>
<feature type="compositionally biased region" description="Basic residues" evidence="1">
    <location>
        <begin position="897"/>
        <end position="911"/>
    </location>
</feature>
<organism evidence="2 3">
    <name type="scientific">Rhizoctonia solani</name>
    <dbReference type="NCBI Taxonomy" id="456999"/>
    <lineage>
        <taxon>Eukaryota</taxon>
        <taxon>Fungi</taxon>
        <taxon>Dikarya</taxon>
        <taxon>Basidiomycota</taxon>
        <taxon>Agaricomycotina</taxon>
        <taxon>Agaricomycetes</taxon>
        <taxon>Cantharellales</taxon>
        <taxon>Ceratobasidiaceae</taxon>
        <taxon>Rhizoctonia</taxon>
    </lineage>
</organism>
<feature type="region of interest" description="Disordered" evidence="1">
    <location>
        <begin position="1"/>
        <end position="26"/>
    </location>
</feature>
<reference evidence="2" key="1">
    <citation type="submission" date="2021-01" db="EMBL/GenBank/DDBJ databases">
        <authorList>
            <person name="Kaushik A."/>
        </authorList>
    </citation>
    <scope>NUCLEOTIDE SEQUENCE</scope>
    <source>
        <strain evidence="2">AG4-R118</strain>
    </source>
</reference>
<dbReference type="AlphaFoldDB" id="A0A8H2X409"/>
<dbReference type="Proteomes" id="UP000663888">
    <property type="component" value="Unassembled WGS sequence"/>
</dbReference>
<evidence type="ECO:0000256" key="1">
    <source>
        <dbReference type="SAM" id="MobiDB-lite"/>
    </source>
</evidence>
<gene>
    <name evidence="2" type="ORF">RDB_LOCUS18698</name>
</gene>
<evidence type="ECO:0000313" key="3">
    <source>
        <dbReference type="Proteomes" id="UP000663888"/>
    </source>
</evidence>
<feature type="region of interest" description="Disordered" evidence="1">
    <location>
        <begin position="578"/>
        <end position="607"/>
    </location>
</feature>
<dbReference type="OrthoDB" id="1637350at2759"/>